<evidence type="ECO:0000313" key="3">
    <source>
        <dbReference type="Proteomes" id="UP001320148"/>
    </source>
</evidence>
<protein>
    <submittedName>
        <fullName evidence="2">Alpha/beta hydrolase</fullName>
    </submittedName>
</protein>
<sequence>MLHSSMSSKIQWFALMETLKKTHKVVAVDLYGYGEAPTVPAEKAGNFTMDDELALINKALAETLEKGTPFHLVGHSYGGAVAMHLALAMPERIQSLSLYEPMANHVVCEIDDALYEKQKELMGTVIEEIDRGNLKQGASMFVDFFSGEGLFFNLPEEVQEMLAACVRKMPLDYFASANKTLRMGRYGNLSAPTCLMAGKQSPDLSFAISQSLSGVIPGVDYHLVDAGHMAPITHGPLVNPIIEEHVRRHTSPN</sequence>
<dbReference type="Gene3D" id="3.40.50.1820">
    <property type="entry name" value="alpha/beta hydrolase"/>
    <property type="match status" value="1"/>
</dbReference>
<dbReference type="InterPro" id="IPR000073">
    <property type="entry name" value="AB_hydrolase_1"/>
</dbReference>
<dbReference type="Pfam" id="PF00561">
    <property type="entry name" value="Abhydrolase_1"/>
    <property type="match status" value="1"/>
</dbReference>
<dbReference type="PRINTS" id="PR00412">
    <property type="entry name" value="EPOXHYDRLASE"/>
</dbReference>
<keyword evidence="2" id="KW-0378">Hydrolase</keyword>
<dbReference type="EMBL" id="AP024488">
    <property type="protein sequence ID" value="BCS98828.1"/>
    <property type="molecule type" value="Genomic_DNA"/>
</dbReference>
<evidence type="ECO:0000259" key="1">
    <source>
        <dbReference type="Pfam" id="PF00561"/>
    </source>
</evidence>
<dbReference type="InterPro" id="IPR050266">
    <property type="entry name" value="AB_hydrolase_sf"/>
</dbReference>
<proteinExistence type="predicted"/>
<evidence type="ECO:0000313" key="2">
    <source>
        <dbReference type="EMBL" id="BCS98828.1"/>
    </source>
</evidence>
<dbReference type="PRINTS" id="PR00111">
    <property type="entry name" value="ABHYDROLASE"/>
</dbReference>
<reference evidence="2 3" key="1">
    <citation type="submission" date="2021-02" db="EMBL/GenBank/DDBJ databases">
        <title>Complete genome of Desulfoluna sp. strain ASN36.</title>
        <authorList>
            <person name="Takahashi A."/>
            <person name="Kojima H."/>
            <person name="Fukui M."/>
        </authorList>
    </citation>
    <scope>NUCLEOTIDE SEQUENCE [LARGE SCALE GENOMIC DNA]</scope>
    <source>
        <strain evidence="2 3">ASN36</strain>
    </source>
</reference>
<dbReference type="Proteomes" id="UP001320148">
    <property type="component" value="Chromosome"/>
</dbReference>
<name>A0ABM7PMR9_9BACT</name>
<organism evidence="2 3">
    <name type="scientific">Desulfoluna limicola</name>
    <dbReference type="NCBI Taxonomy" id="2810562"/>
    <lineage>
        <taxon>Bacteria</taxon>
        <taxon>Pseudomonadati</taxon>
        <taxon>Thermodesulfobacteriota</taxon>
        <taxon>Desulfobacteria</taxon>
        <taxon>Desulfobacterales</taxon>
        <taxon>Desulfolunaceae</taxon>
        <taxon>Desulfoluna</taxon>
    </lineage>
</organism>
<keyword evidence="3" id="KW-1185">Reference proteome</keyword>
<dbReference type="PANTHER" id="PTHR43798">
    <property type="entry name" value="MONOACYLGLYCEROL LIPASE"/>
    <property type="match status" value="1"/>
</dbReference>
<feature type="domain" description="AB hydrolase-1" evidence="1">
    <location>
        <begin position="11"/>
        <end position="234"/>
    </location>
</feature>
<dbReference type="InterPro" id="IPR000639">
    <property type="entry name" value="Epox_hydrolase-like"/>
</dbReference>
<dbReference type="SUPFAM" id="SSF53474">
    <property type="entry name" value="alpha/beta-Hydrolases"/>
    <property type="match status" value="1"/>
</dbReference>
<gene>
    <name evidence="2" type="ORF">DSLASN_44600</name>
</gene>
<dbReference type="InterPro" id="IPR029058">
    <property type="entry name" value="AB_hydrolase_fold"/>
</dbReference>
<accession>A0ABM7PMR9</accession>
<dbReference type="GO" id="GO:0016787">
    <property type="term" value="F:hydrolase activity"/>
    <property type="evidence" value="ECO:0007669"/>
    <property type="project" value="UniProtKB-KW"/>
</dbReference>